<feature type="chain" id="PRO_5043040142" description="Dermatopontin" evidence="5">
    <location>
        <begin position="25"/>
        <end position="177"/>
    </location>
</feature>
<comment type="subcellular location">
    <subcellularLocation>
        <location evidence="1">Secreted</location>
    </subcellularLocation>
</comment>
<dbReference type="Proteomes" id="UP001347796">
    <property type="component" value="Unassembled WGS sequence"/>
</dbReference>
<accession>A0AAN8Q2E5</accession>
<dbReference type="AlphaFoldDB" id="A0AAN8Q2E5"/>
<gene>
    <name evidence="6" type="ORF">SNE40_000577</name>
</gene>
<dbReference type="PANTHER" id="PTHR15040">
    <property type="entry name" value="DERMATOPONTIN-RELATED"/>
    <property type="match status" value="1"/>
</dbReference>
<name>A0AAN8Q2E5_PATCE</name>
<dbReference type="PANTHER" id="PTHR15040:SF1">
    <property type="entry name" value="DERMATOPONTIN-LIKE ISOFORM X1"/>
    <property type="match status" value="1"/>
</dbReference>
<dbReference type="EMBL" id="JAZGQO010000001">
    <property type="protein sequence ID" value="KAK6195072.1"/>
    <property type="molecule type" value="Genomic_DNA"/>
</dbReference>
<comment type="caution">
    <text evidence="6">The sequence shown here is derived from an EMBL/GenBank/DDBJ whole genome shotgun (WGS) entry which is preliminary data.</text>
</comment>
<dbReference type="GO" id="GO:0031012">
    <property type="term" value="C:extracellular matrix"/>
    <property type="evidence" value="ECO:0007669"/>
    <property type="project" value="TreeGrafter"/>
</dbReference>
<evidence type="ECO:0000256" key="3">
    <source>
        <dbReference type="ARBA" id="ARBA00022525"/>
    </source>
</evidence>
<evidence type="ECO:0000256" key="5">
    <source>
        <dbReference type="SAM" id="SignalP"/>
    </source>
</evidence>
<feature type="signal peptide" evidence="5">
    <location>
        <begin position="1"/>
        <end position="24"/>
    </location>
</feature>
<keyword evidence="4" id="KW-1015">Disulfide bond</keyword>
<evidence type="ECO:0000256" key="2">
    <source>
        <dbReference type="ARBA" id="ARBA00008712"/>
    </source>
</evidence>
<evidence type="ECO:0000313" key="6">
    <source>
        <dbReference type="EMBL" id="KAK6195072.1"/>
    </source>
</evidence>
<comment type="similarity">
    <text evidence="2">Belongs to the dermatopontin family.</text>
</comment>
<reference evidence="6 7" key="1">
    <citation type="submission" date="2024-01" db="EMBL/GenBank/DDBJ databases">
        <title>The genome of the rayed Mediterranean limpet Patella caerulea (Linnaeus, 1758).</title>
        <authorList>
            <person name="Anh-Thu Weber A."/>
            <person name="Halstead-Nussloch G."/>
        </authorList>
    </citation>
    <scope>NUCLEOTIDE SEQUENCE [LARGE SCALE GENOMIC DNA]</scope>
    <source>
        <strain evidence="6">AATW-2023a</strain>
        <tissue evidence="6">Whole specimen</tissue>
    </source>
</reference>
<organism evidence="6 7">
    <name type="scientific">Patella caerulea</name>
    <name type="common">Rayed Mediterranean limpet</name>
    <dbReference type="NCBI Taxonomy" id="87958"/>
    <lineage>
        <taxon>Eukaryota</taxon>
        <taxon>Metazoa</taxon>
        <taxon>Spiralia</taxon>
        <taxon>Lophotrochozoa</taxon>
        <taxon>Mollusca</taxon>
        <taxon>Gastropoda</taxon>
        <taxon>Patellogastropoda</taxon>
        <taxon>Patelloidea</taxon>
        <taxon>Patellidae</taxon>
        <taxon>Patella</taxon>
    </lineage>
</organism>
<dbReference type="InterPro" id="IPR026645">
    <property type="entry name" value="Dermatopontin"/>
</dbReference>
<dbReference type="GO" id="GO:0005615">
    <property type="term" value="C:extracellular space"/>
    <property type="evidence" value="ECO:0007669"/>
    <property type="project" value="TreeGrafter"/>
</dbReference>
<sequence length="177" mass="20842">MSSGQMEGVKILLVLCIMIDSCYGWANSFDGYLNFQCPTGQQIVTLSSYHNDYYEDRRWNYLCETYAPLGSCTWHNKVNSYDQTMNFKCPGNGAICGFRATHNNYYEDRIYDVKCCTMSQLYPTGLSCDWSGKVNSYDNTFYYGVPWHKYIHGIYSTHSNFENDRVFEIYECKRWIW</sequence>
<evidence type="ECO:0000256" key="4">
    <source>
        <dbReference type="ARBA" id="ARBA00023157"/>
    </source>
</evidence>
<dbReference type="Pfam" id="PF14704">
    <property type="entry name" value="DERM"/>
    <property type="match status" value="1"/>
</dbReference>
<keyword evidence="7" id="KW-1185">Reference proteome</keyword>
<keyword evidence="3" id="KW-0964">Secreted</keyword>
<proteinExistence type="inferred from homology"/>
<evidence type="ECO:0000256" key="1">
    <source>
        <dbReference type="ARBA" id="ARBA00004613"/>
    </source>
</evidence>
<evidence type="ECO:0000313" key="7">
    <source>
        <dbReference type="Proteomes" id="UP001347796"/>
    </source>
</evidence>
<dbReference type="GO" id="GO:0030199">
    <property type="term" value="P:collagen fibril organization"/>
    <property type="evidence" value="ECO:0007669"/>
    <property type="project" value="TreeGrafter"/>
</dbReference>
<evidence type="ECO:0008006" key="8">
    <source>
        <dbReference type="Google" id="ProtNLM"/>
    </source>
</evidence>
<protein>
    <recommendedName>
        <fullName evidence="8">Dermatopontin</fullName>
    </recommendedName>
</protein>
<keyword evidence="5" id="KW-0732">Signal</keyword>